<comment type="caution">
    <text evidence="1">The sequence shown here is derived from an EMBL/GenBank/DDBJ whole genome shotgun (WGS) entry which is preliminary data.</text>
</comment>
<evidence type="ECO:0000313" key="1">
    <source>
        <dbReference type="EMBL" id="KAJ7538624.1"/>
    </source>
</evidence>
<protein>
    <submittedName>
        <fullName evidence="1">Uncharacterized protein</fullName>
    </submittedName>
</protein>
<reference evidence="2" key="1">
    <citation type="journal article" date="2024" name="Proc. Natl. Acad. Sci. U.S.A.">
        <title>Extraordinary preservation of gene collinearity over three hundred million years revealed in homosporous lycophytes.</title>
        <authorList>
            <person name="Li C."/>
            <person name="Wickell D."/>
            <person name="Kuo L.Y."/>
            <person name="Chen X."/>
            <person name="Nie B."/>
            <person name="Liao X."/>
            <person name="Peng D."/>
            <person name="Ji J."/>
            <person name="Jenkins J."/>
            <person name="Williams M."/>
            <person name="Shu S."/>
            <person name="Plott C."/>
            <person name="Barry K."/>
            <person name="Rajasekar S."/>
            <person name="Grimwood J."/>
            <person name="Han X."/>
            <person name="Sun S."/>
            <person name="Hou Z."/>
            <person name="He W."/>
            <person name="Dai G."/>
            <person name="Sun C."/>
            <person name="Schmutz J."/>
            <person name="Leebens-Mack J.H."/>
            <person name="Li F.W."/>
            <person name="Wang L."/>
        </authorList>
    </citation>
    <scope>NUCLEOTIDE SEQUENCE [LARGE SCALE GENOMIC DNA]</scope>
    <source>
        <strain evidence="2">cv. PW_Plant_1</strain>
    </source>
</reference>
<dbReference type="EMBL" id="CM055102">
    <property type="protein sequence ID" value="KAJ7538624.1"/>
    <property type="molecule type" value="Genomic_DNA"/>
</dbReference>
<name>A0ACC2C9E7_DIPCM</name>
<sequence length="227" mass="23850">MSSSLDMSLDDIIKNNKQVGGGRGAGLRRGASNGGGYGSGRSSGPIRRANSRATARPSPYSTAKPAQRDTDGVWQHDLFEEGGNAPGKAVGIETGTKLYVSNLDYGVSNEDIKGTAEVVFTRKPDALAAMKRYNNVQLDGKPMKIELIGTNLMTGVAQIANGSTAAAGRARSGLTTVSTRGRGGLGPRRLSRGRGRGRGRRGPALQKSTEDLDADLENYHAEAMQTS</sequence>
<proteinExistence type="predicted"/>
<evidence type="ECO:0000313" key="2">
    <source>
        <dbReference type="Proteomes" id="UP001162992"/>
    </source>
</evidence>
<keyword evidence="2" id="KW-1185">Reference proteome</keyword>
<accession>A0ACC2C9E7</accession>
<dbReference type="Proteomes" id="UP001162992">
    <property type="component" value="Chromosome 11"/>
</dbReference>
<organism evidence="1 2">
    <name type="scientific">Diphasiastrum complanatum</name>
    <name type="common">Issler's clubmoss</name>
    <name type="synonym">Lycopodium complanatum</name>
    <dbReference type="NCBI Taxonomy" id="34168"/>
    <lineage>
        <taxon>Eukaryota</taxon>
        <taxon>Viridiplantae</taxon>
        <taxon>Streptophyta</taxon>
        <taxon>Embryophyta</taxon>
        <taxon>Tracheophyta</taxon>
        <taxon>Lycopodiopsida</taxon>
        <taxon>Lycopodiales</taxon>
        <taxon>Lycopodiaceae</taxon>
        <taxon>Lycopodioideae</taxon>
        <taxon>Diphasiastrum</taxon>
    </lineage>
</organism>
<gene>
    <name evidence="1" type="ORF">O6H91_11G057100</name>
</gene>